<feature type="non-terminal residue" evidence="1">
    <location>
        <position position="44"/>
    </location>
</feature>
<dbReference type="EMBL" id="JACQXR010000116">
    <property type="protein sequence ID" value="MBI4727321.1"/>
    <property type="molecule type" value="Genomic_DNA"/>
</dbReference>
<name>A0A933IAP5_UNCT6</name>
<comment type="caution">
    <text evidence="1">The sequence shown here is derived from an EMBL/GenBank/DDBJ whole genome shotgun (WGS) entry which is preliminary data.</text>
</comment>
<evidence type="ECO:0000313" key="1">
    <source>
        <dbReference type="EMBL" id="MBI4727321.1"/>
    </source>
</evidence>
<dbReference type="InterPro" id="IPR011518">
    <property type="entry name" value="Transposase_36"/>
</dbReference>
<gene>
    <name evidence="1" type="ORF">HY768_08905</name>
</gene>
<dbReference type="Proteomes" id="UP000736328">
    <property type="component" value="Unassembled WGS sequence"/>
</dbReference>
<evidence type="ECO:0000313" key="2">
    <source>
        <dbReference type="Proteomes" id="UP000736328"/>
    </source>
</evidence>
<proteinExistence type="predicted"/>
<sequence>MVGRFKKAGQEWRRKGDPEKVKLHDFVDSKNGKAIPYGVYDLNR</sequence>
<dbReference type="AlphaFoldDB" id="A0A933IAP5"/>
<protein>
    <submittedName>
        <fullName evidence="1">ISAzo13 family transposase</fullName>
    </submittedName>
</protein>
<dbReference type="Pfam" id="PF07592">
    <property type="entry name" value="DDE_Tnp_ISAZ013"/>
    <property type="match status" value="1"/>
</dbReference>
<accession>A0A933IAP5</accession>
<organism evidence="1 2">
    <name type="scientific">candidate division TA06 bacterium</name>
    <dbReference type="NCBI Taxonomy" id="2250710"/>
    <lineage>
        <taxon>Bacteria</taxon>
        <taxon>Bacteria division TA06</taxon>
    </lineage>
</organism>
<reference evidence="1" key="1">
    <citation type="submission" date="2020-07" db="EMBL/GenBank/DDBJ databases">
        <title>Huge and variable diversity of episymbiotic CPR bacteria and DPANN archaea in groundwater ecosystems.</title>
        <authorList>
            <person name="He C.Y."/>
            <person name="Keren R."/>
            <person name="Whittaker M."/>
            <person name="Farag I.F."/>
            <person name="Doudna J."/>
            <person name="Cate J.H.D."/>
            <person name="Banfield J.F."/>
        </authorList>
    </citation>
    <scope>NUCLEOTIDE SEQUENCE</scope>
    <source>
        <strain evidence="1">NC_groundwater_1520_Pr4_B-0.1um_53_5</strain>
    </source>
</reference>